<dbReference type="GO" id="GO:0016020">
    <property type="term" value="C:membrane"/>
    <property type="evidence" value="ECO:0007669"/>
    <property type="project" value="UniProtKB-SubCell"/>
</dbReference>
<keyword evidence="8" id="KW-1185">Reference proteome</keyword>
<protein>
    <submittedName>
        <fullName evidence="7">Sodium-dependent transporter</fullName>
    </submittedName>
</protein>
<dbReference type="InterPro" id="IPR037272">
    <property type="entry name" value="SNS_sf"/>
</dbReference>
<evidence type="ECO:0000256" key="2">
    <source>
        <dbReference type="ARBA" id="ARBA00022448"/>
    </source>
</evidence>
<keyword evidence="4 6" id="KW-1133">Transmembrane helix</keyword>
<feature type="transmembrane region" description="Helical" evidence="6">
    <location>
        <begin position="21"/>
        <end position="39"/>
    </location>
</feature>
<accession>A0A926I3I8</accession>
<feature type="transmembrane region" description="Helical" evidence="6">
    <location>
        <begin position="376"/>
        <end position="397"/>
    </location>
</feature>
<reference evidence="7" key="1">
    <citation type="submission" date="2020-08" db="EMBL/GenBank/DDBJ databases">
        <title>Genome public.</title>
        <authorList>
            <person name="Liu C."/>
            <person name="Sun Q."/>
        </authorList>
    </citation>
    <scope>NUCLEOTIDE SEQUENCE</scope>
    <source>
        <strain evidence="7">NSJ-33</strain>
    </source>
</reference>
<feature type="transmembrane region" description="Helical" evidence="6">
    <location>
        <begin position="263"/>
        <end position="285"/>
    </location>
</feature>
<gene>
    <name evidence="7" type="ORF">H8710_11395</name>
</gene>
<organism evidence="7 8">
    <name type="scientific">Fumia xinanensis</name>
    <dbReference type="NCBI Taxonomy" id="2763659"/>
    <lineage>
        <taxon>Bacteria</taxon>
        <taxon>Bacillati</taxon>
        <taxon>Bacillota</taxon>
        <taxon>Clostridia</taxon>
        <taxon>Eubacteriales</taxon>
        <taxon>Oscillospiraceae</taxon>
        <taxon>Fumia</taxon>
    </lineage>
</organism>
<keyword evidence="2" id="KW-0813">Transport</keyword>
<evidence type="ECO:0000313" key="8">
    <source>
        <dbReference type="Proteomes" id="UP000610760"/>
    </source>
</evidence>
<dbReference type="NCBIfam" id="NF037979">
    <property type="entry name" value="Na_transp"/>
    <property type="match status" value="1"/>
</dbReference>
<feature type="transmembrane region" description="Helical" evidence="6">
    <location>
        <begin position="45"/>
        <end position="66"/>
    </location>
</feature>
<dbReference type="CDD" id="cd10336">
    <property type="entry name" value="SLC6sbd_Tyt1-Like"/>
    <property type="match status" value="1"/>
</dbReference>
<dbReference type="PRINTS" id="PR00176">
    <property type="entry name" value="NANEUSMPORT"/>
</dbReference>
<evidence type="ECO:0000256" key="5">
    <source>
        <dbReference type="ARBA" id="ARBA00023136"/>
    </source>
</evidence>
<name>A0A926I3I8_9FIRM</name>
<feature type="transmembrane region" description="Helical" evidence="6">
    <location>
        <begin position="310"/>
        <end position="334"/>
    </location>
</feature>
<evidence type="ECO:0000256" key="1">
    <source>
        <dbReference type="ARBA" id="ARBA00004141"/>
    </source>
</evidence>
<sequence length="444" mass="47872">MKSVDNSLQNTNGGFDSKIGFILASVGSAVGMGNIWMFPYRLGSYGGAAFLIPYFLFIVLFGIVGLSGEFGLGRLTGTGPIGSYDYAMKSRGKKGGKLLGAIPLLGSLGIAIGYAVIVGWVLRSVWGAVTGDLISIPSDEYFAGATGQFGSIPWHVIVVALTVIILIGGVLKGIEKVNKIMMPAFFILFIVIAVRVAFLDGAGEGYRYLLMPKWEYLLKPETWVMAMGQAFFSLSITGSGMIIYGSYLKKKENIVHSAGMTTLLDTCAALIAGFAIIPAVFAFQLDPTSGPPLMFITLPKVFAQMPMGRLFAALFFLSVLFAGITSLVNMFEVCSEAAQKELRMKRIPSILLVGAAVLLVGIFIEYEPFLGAWMDVITIYVVPFGAMLGAIMIYWVLGTKKIDAELNIGRKKPLGKFFDFCGKYVYILLAVVVFILGIAYHGIG</sequence>
<evidence type="ECO:0000256" key="4">
    <source>
        <dbReference type="ARBA" id="ARBA00022989"/>
    </source>
</evidence>
<dbReference type="InterPro" id="IPR047218">
    <property type="entry name" value="YocR/YhdH-like"/>
</dbReference>
<proteinExistence type="predicted"/>
<dbReference type="PROSITE" id="PS50267">
    <property type="entry name" value="NA_NEUROTRAN_SYMP_3"/>
    <property type="match status" value="1"/>
</dbReference>
<feature type="transmembrane region" description="Helical" evidence="6">
    <location>
        <begin position="152"/>
        <end position="171"/>
    </location>
</feature>
<keyword evidence="5 6" id="KW-0472">Membrane</keyword>
<dbReference type="EMBL" id="JACRSV010000004">
    <property type="protein sequence ID" value="MBC8560668.1"/>
    <property type="molecule type" value="Genomic_DNA"/>
</dbReference>
<feature type="transmembrane region" description="Helical" evidence="6">
    <location>
        <begin position="417"/>
        <end position="443"/>
    </location>
</feature>
<evidence type="ECO:0000313" key="7">
    <source>
        <dbReference type="EMBL" id="MBC8560668.1"/>
    </source>
</evidence>
<feature type="transmembrane region" description="Helical" evidence="6">
    <location>
        <begin position="183"/>
        <end position="203"/>
    </location>
</feature>
<evidence type="ECO:0000256" key="3">
    <source>
        <dbReference type="ARBA" id="ARBA00022692"/>
    </source>
</evidence>
<keyword evidence="3 6" id="KW-0812">Transmembrane</keyword>
<comment type="subcellular location">
    <subcellularLocation>
        <location evidence="1">Membrane</location>
        <topology evidence="1">Multi-pass membrane protein</topology>
    </subcellularLocation>
</comment>
<dbReference type="InterPro" id="IPR000175">
    <property type="entry name" value="Na/ntran_symport"/>
</dbReference>
<dbReference type="Proteomes" id="UP000610760">
    <property type="component" value="Unassembled WGS sequence"/>
</dbReference>
<dbReference type="Pfam" id="PF00209">
    <property type="entry name" value="SNF"/>
    <property type="match status" value="2"/>
</dbReference>
<feature type="transmembrane region" description="Helical" evidence="6">
    <location>
        <begin position="346"/>
        <end position="364"/>
    </location>
</feature>
<dbReference type="PANTHER" id="PTHR42948:SF1">
    <property type="entry name" value="TRANSPORTER"/>
    <property type="match status" value="1"/>
</dbReference>
<dbReference type="SUPFAM" id="SSF161070">
    <property type="entry name" value="SNF-like"/>
    <property type="match status" value="1"/>
</dbReference>
<dbReference type="RefSeq" id="WP_249295839.1">
    <property type="nucleotide sequence ID" value="NZ_JACRSV010000004.1"/>
</dbReference>
<comment type="caution">
    <text evidence="7">The sequence shown here is derived from an EMBL/GenBank/DDBJ whole genome shotgun (WGS) entry which is preliminary data.</text>
</comment>
<evidence type="ECO:0000256" key="6">
    <source>
        <dbReference type="SAM" id="Phobius"/>
    </source>
</evidence>
<dbReference type="PANTHER" id="PTHR42948">
    <property type="entry name" value="TRANSPORTER"/>
    <property type="match status" value="1"/>
</dbReference>
<dbReference type="AlphaFoldDB" id="A0A926I3I8"/>
<feature type="transmembrane region" description="Helical" evidence="6">
    <location>
        <begin position="223"/>
        <end position="243"/>
    </location>
</feature>
<feature type="transmembrane region" description="Helical" evidence="6">
    <location>
        <begin position="98"/>
        <end position="122"/>
    </location>
</feature>